<dbReference type="Pfam" id="PF02518">
    <property type="entry name" value="HATPase_c"/>
    <property type="match status" value="1"/>
</dbReference>
<dbReference type="PANTHER" id="PTHR45528:SF1">
    <property type="entry name" value="SENSOR HISTIDINE KINASE CPXA"/>
    <property type="match status" value="1"/>
</dbReference>
<dbReference type="PROSITE" id="PS50109">
    <property type="entry name" value="HIS_KIN"/>
    <property type="match status" value="1"/>
</dbReference>
<keyword evidence="4" id="KW-1003">Cell membrane</keyword>
<dbReference type="InterPro" id="IPR005467">
    <property type="entry name" value="His_kinase_dom"/>
</dbReference>
<evidence type="ECO:0000256" key="8">
    <source>
        <dbReference type="ARBA" id="ARBA00022741"/>
    </source>
</evidence>
<dbReference type="SUPFAM" id="SSF47384">
    <property type="entry name" value="Homodimeric domain of signal transducing histidine kinase"/>
    <property type="match status" value="1"/>
</dbReference>
<evidence type="ECO:0000256" key="9">
    <source>
        <dbReference type="ARBA" id="ARBA00022777"/>
    </source>
</evidence>
<dbReference type="InterPro" id="IPR003594">
    <property type="entry name" value="HATPase_dom"/>
</dbReference>
<dbReference type="CDD" id="cd00075">
    <property type="entry name" value="HATPase"/>
    <property type="match status" value="1"/>
</dbReference>
<dbReference type="EMBL" id="CACRSQ010000007">
    <property type="protein sequence ID" value="VYT23374.1"/>
    <property type="molecule type" value="Genomic_DNA"/>
</dbReference>
<evidence type="ECO:0000256" key="10">
    <source>
        <dbReference type="ARBA" id="ARBA00022840"/>
    </source>
</evidence>
<keyword evidence="7" id="KW-0812">Transmembrane</keyword>
<accession>A0A6N2UYV7</accession>
<evidence type="ECO:0000313" key="14">
    <source>
        <dbReference type="EMBL" id="VYT23374.1"/>
    </source>
</evidence>
<evidence type="ECO:0000256" key="4">
    <source>
        <dbReference type="ARBA" id="ARBA00022475"/>
    </source>
</evidence>
<dbReference type="SMART" id="SM00387">
    <property type="entry name" value="HATPase_c"/>
    <property type="match status" value="1"/>
</dbReference>
<dbReference type="InterPro" id="IPR050398">
    <property type="entry name" value="HssS/ArlS-like"/>
</dbReference>
<keyword evidence="5" id="KW-0597">Phosphoprotein</keyword>
<sequence>MEKIRNLSIRKTIVLYMGLNLILSYGLSFVIIHTANDAQQKIWFRYIDKDRYYEAMENKGDDYEINITRSKLNSMTKTDRVISELCDFLDTYSILVISCLGTIIAVLLFYKHKIQIPLGELKEASARISEGTLDFSVAYSNEDEMGQLCRQFEKMRCQLEENNKKMWKMVEEEKALRSAISHDIRSPLAVMEGYQEMLLEFLPQESVSRDKIMKMLEAGMQQIKRMKAFINTMQKLSKLEERNICWNQIDVADFIEIVKNNTVILGKKAQKECHTVVKSDQQSVYFDSEMVLEVLNNLIGNALRYAREQVYVEVDISGDEMRVCVQDDGKGFQEDAELLTKAYYHGNPQSDLTHFGLGLYISRVYCEKHGGKLLLVNQDQGGEACAYFKLKT</sequence>
<evidence type="ECO:0000256" key="12">
    <source>
        <dbReference type="ARBA" id="ARBA00023012"/>
    </source>
</evidence>
<dbReference type="InterPro" id="IPR036097">
    <property type="entry name" value="HisK_dim/P_sf"/>
</dbReference>
<dbReference type="InterPro" id="IPR003661">
    <property type="entry name" value="HisK_dim/P_dom"/>
</dbReference>
<dbReference type="SUPFAM" id="SSF55874">
    <property type="entry name" value="ATPase domain of HSP90 chaperone/DNA topoisomerase II/histidine kinase"/>
    <property type="match status" value="1"/>
</dbReference>
<comment type="subcellular location">
    <subcellularLocation>
        <location evidence="2">Cell membrane</location>
        <topology evidence="2">Multi-pass membrane protein</topology>
    </subcellularLocation>
</comment>
<evidence type="ECO:0000256" key="7">
    <source>
        <dbReference type="ARBA" id="ARBA00022692"/>
    </source>
</evidence>
<dbReference type="SMART" id="SM00304">
    <property type="entry name" value="HAMP"/>
    <property type="match status" value="1"/>
</dbReference>
<keyword evidence="6 14" id="KW-0808">Transferase</keyword>
<dbReference type="GO" id="GO:0005524">
    <property type="term" value="F:ATP binding"/>
    <property type="evidence" value="ECO:0007669"/>
    <property type="project" value="UniProtKB-KW"/>
</dbReference>
<reference evidence="14" key="1">
    <citation type="submission" date="2019-11" db="EMBL/GenBank/DDBJ databases">
        <authorList>
            <person name="Feng L."/>
        </authorList>
    </citation>
    <scope>NUCLEOTIDE SEQUENCE</scope>
    <source>
        <strain evidence="14">AcaccaeLFYP115</strain>
    </source>
</reference>
<evidence type="ECO:0000256" key="13">
    <source>
        <dbReference type="ARBA" id="ARBA00023136"/>
    </source>
</evidence>
<dbReference type="RefSeq" id="WP_006567851.1">
    <property type="nucleotide sequence ID" value="NZ_CACRSQ010000007.1"/>
</dbReference>
<dbReference type="Pfam" id="PF00512">
    <property type="entry name" value="HisKA"/>
    <property type="match status" value="1"/>
</dbReference>
<protein>
    <recommendedName>
        <fullName evidence="3">histidine kinase</fullName>
        <ecNumber evidence="3">2.7.13.3</ecNumber>
    </recommendedName>
</protein>
<dbReference type="CDD" id="cd06225">
    <property type="entry name" value="HAMP"/>
    <property type="match status" value="1"/>
</dbReference>
<keyword evidence="9" id="KW-0418">Kinase</keyword>
<dbReference type="PANTHER" id="PTHR45528">
    <property type="entry name" value="SENSOR HISTIDINE KINASE CPXA"/>
    <property type="match status" value="1"/>
</dbReference>
<keyword evidence="12" id="KW-0902">Two-component regulatory system</keyword>
<evidence type="ECO:0000256" key="1">
    <source>
        <dbReference type="ARBA" id="ARBA00000085"/>
    </source>
</evidence>
<dbReference type="InterPro" id="IPR003660">
    <property type="entry name" value="HAMP_dom"/>
</dbReference>
<evidence type="ECO:0000256" key="6">
    <source>
        <dbReference type="ARBA" id="ARBA00022679"/>
    </source>
</evidence>
<dbReference type="Gene3D" id="6.10.340.10">
    <property type="match status" value="1"/>
</dbReference>
<evidence type="ECO:0000256" key="3">
    <source>
        <dbReference type="ARBA" id="ARBA00012438"/>
    </source>
</evidence>
<proteinExistence type="predicted"/>
<keyword evidence="11" id="KW-1133">Transmembrane helix</keyword>
<dbReference type="Pfam" id="PF00672">
    <property type="entry name" value="HAMP"/>
    <property type="match status" value="1"/>
</dbReference>
<comment type="catalytic activity">
    <reaction evidence="1">
        <text>ATP + protein L-histidine = ADP + protein N-phospho-L-histidine.</text>
        <dbReference type="EC" id="2.7.13.3"/>
    </reaction>
</comment>
<dbReference type="CDD" id="cd00082">
    <property type="entry name" value="HisKA"/>
    <property type="match status" value="1"/>
</dbReference>
<dbReference type="PROSITE" id="PS50885">
    <property type="entry name" value="HAMP"/>
    <property type="match status" value="1"/>
</dbReference>
<organism evidence="14">
    <name type="scientific">Anaerostipes caccae</name>
    <dbReference type="NCBI Taxonomy" id="105841"/>
    <lineage>
        <taxon>Bacteria</taxon>
        <taxon>Bacillati</taxon>
        <taxon>Bacillota</taxon>
        <taxon>Clostridia</taxon>
        <taxon>Lachnospirales</taxon>
        <taxon>Lachnospiraceae</taxon>
        <taxon>Anaerostipes</taxon>
    </lineage>
</organism>
<dbReference type="AlphaFoldDB" id="A0A6N2UYV7"/>
<dbReference type="InterPro" id="IPR036890">
    <property type="entry name" value="HATPase_C_sf"/>
</dbReference>
<dbReference type="SUPFAM" id="SSF158472">
    <property type="entry name" value="HAMP domain-like"/>
    <property type="match status" value="1"/>
</dbReference>
<dbReference type="EC" id="2.7.13.3" evidence="3"/>
<evidence type="ECO:0000256" key="11">
    <source>
        <dbReference type="ARBA" id="ARBA00022989"/>
    </source>
</evidence>
<keyword evidence="10" id="KW-0067">ATP-binding</keyword>
<name>A0A6N2UYV7_9FIRM</name>
<dbReference type="GO" id="GO:0005886">
    <property type="term" value="C:plasma membrane"/>
    <property type="evidence" value="ECO:0007669"/>
    <property type="project" value="UniProtKB-SubCell"/>
</dbReference>
<dbReference type="SMART" id="SM00388">
    <property type="entry name" value="HisKA"/>
    <property type="match status" value="1"/>
</dbReference>
<dbReference type="Gene3D" id="1.10.287.130">
    <property type="match status" value="1"/>
</dbReference>
<dbReference type="Gene3D" id="3.30.565.10">
    <property type="entry name" value="Histidine kinase-like ATPase, C-terminal domain"/>
    <property type="match status" value="1"/>
</dbReference>
<gene>
    <name evidence="14" type="primary">kdpD_1</name>
    <name evidence="14" type="ORF">ACLFYP115_02180</name>
</gene>
<keyword evidence="13" id="KW-0472">Membrane</keyword>
<keyword evidence="8" id="KW-0547">Nucleotide-binding</keyword>
<dbReference type="GO" id="GO:0000155">
    <property type="term" value="F:phosphorelay sensor kinase activity"/>
    <property type="evidence" value="ECO:0007669"/>
    <property type="project" value="InterPro"/>
</dbReference>
<evidence type="ECO:0000256" key="5">
    <source>
        <dbReference type="ARBA" id="ARBA00022553"/>
    </source>
</evidence>
<evidence type="ECO:0000256" key="2">
    <source>
        <dbReference type="ARBA" id="ARBA00004651"/>
    </source>
</evidence>